<keyword evidence="2" id="KW-1185">Reference proteome</keyword>
<dbReference type="EMBL" id="JABRWQ010000004">
    <property type="protein sequence ID" value="NRD23869.1"/>
    <property type="molecule type" value="Genomic_DNA"/>
</dbReference>
<reference evidence="1 2" key="1">
    <citation type="journal article" date="2015" name="Int. J. Syst. Evol. Microbiol.">
        <title>Winogradskyella litoriviva sp. nov., isolated from coastal seawater.</title>
        <authorList>
            <person name="Nedashkovskaya O.I."/>
            <person name="Kukhlevskiy A.D."/>
            <person name="Zhukova N.V."/>
            <person name="Kim S.J."/>
            <person name="Rhee S.K."/>
            <person name="Mikhailov V.V."/>
        </authorList>
    </citation>
    <scope>NUCLEOTIDE SEQUENCE [LARGE SCALE GENOMIC DNA]</scope>
    <source>
        <strain evidence="1 2">KMM6491</strain>
    </source>
</reference>
<evidence type="ECO:0000313" key="1">
    <source>
        <dbReference type="EMBL" id="NRD23869.1"/>
    </source>
</evidence>
<accession>A0ABX2E7W5</accession>
<comment type="caution">
    <text evidence="1">The sequence shown here is derived from an EMBL/GenBank/DDBJ whole genome shotgun (WGS) entry which is preliminary data.</text>
</comment>
<dbReference type="Proteomes" id="UP000805085">
    <property type="component" value="Unassembled WGS sequence"/>
</dbReference>
<proteinExistence type="predicted"/>
<name>A0ABX2E7W5_9FLAO</name>
<gene>
    <name evidence="1" type="ORF">HNV10_11485</name>
</gene>
<organism evidence="1 2">
    <name type="scientific">Winogradskyella litoriviva</name>
    <dbReference type="NCBI Taxonomy" id="1220182"/>
    <lineage>
        <taxon>Bacteria</taxon>
        <taxon>Pseudomonadati</taxon>
        <taxon>Bacteroidota</taxon>
        <taxon>Flavobacteriia</taxon>
        <taxon>Flavobacteriales</taxon>
        <taxon>Flavobacteriaceae</taxon>
        <taxon>Winogradskyella</taxon>
    </lineage>
</organism>
<sequence>MERIGKINDREIFYISTKDNSEWLNSLPTDKWVVFTIADKENREILRESTVGILDKNVTYTCSAGELAGLTEQYFDEEIVWRGVQYEEKTGKEYDYEESPMTTMHQNFSEGFWFSAYCAFDGKKEINKIVCVDFTTRKVKKHLTELVGKINNGWLPNDEEIELAEYDN</sequence>
<protein>
    <submittedName>
        <fullName evidence="1">Uncharacterized protein</fullName>
    </submittedName>
</protein>
<dbReference type="RefSeq" id="WP_173301509.1">
    <property type="nucleotide sequence ID" value="NZ_JABRWQ010000004.1"/>
</dbReference>
<evidence type="ECO:0000313" key="2">
    <source>
        <dbReference type="Proteomes" id="UP000805085"/>
    </source>
</evidence>